<dbReference type="SUPFAM" id="SSF53254">
    <property type="entry name" value="Phosphoglycerate mutase-like"/>
    <property type="match status" value="1"/>
</dbReference>
<dbReference type="InterPro" id="IPR051695">
    <property type="entry name" value="Phosphoglycerate_Mutase"/>
</dbReference>
<keyword evidence="4" id="KW-1185">Reference proteome</keyword>
<dbReference type="GO" id="GO:0045820">
    <property type="term" value="P:negative regulation of glycolytic process"/>
    <property type="evidence" value="ECO:0007669"/>
    <property type="project" value="TreeGrafter"/>
</dbReference>
<protein>
    <recommendedName>
        <fullName evidence="2">Alpha-ribazole phosphatase</fullName>
        <ecNumber evidence="2">3.1.3.73</ecNumber>
    </recommendedName>
</protein>
<dbReference type="PANTHER" id="PTHR46517">
    <property type="entry name" value="FRUCTOSE-2,6-BISPHOSPHATASE TIGAR"/>
    <property type="match status" value="1"/>
</dbReference>
<evidence type="ECO:0000313" key="4">
    <source>
        <dbReference type="Proteomes" id="UP000533639"/>
    </source>
</evidence>
<dbReference type="RefSeq" id="WP_180859892.1">
    <property type="nucleotide sequence ID" value="NZ_CAIJDE010000055.1"/>
</dbReference>
<organism evidence="3 4">
    <name type="scientific">Flavobacterium panici</name>
    <dbReference type="NCBI Taxonomy" id="2654843"/>
    <lineage>
        <taxon>Bacteria</taxon>
        <taxon>Pseudomonadati</taxon>
        <taxon>Bacteroidota</taxon>
        <taxon>Flavobacteriia</taxon>
        <taxon>Flavobacteriales</taxon>
        <taxon>Flavobacteriaceae</taxon>
        <taxon>Flavobacterium</taxon>
    </lineage>
</organism>
<comment type="caution">
    <text evidence="3">The sequence shown here is derived from an EMBL/GenBank/DDBJ whole genome shotgun (WGS) entry which is preliminary data.</text>
</comment>
<dbReference type="SMART" id="SM00855">
    <property type="entry name" value="PGAM"/>
    <property type="match status" value="1"/>
</dbReference>
<dbReference type="PANTHER" id="PTHR46517:SF1">
    <property type="entry name" value="FRUCTOSE-2,6-BISPHOSPHATASE TIGAR"/>
    <property type="match status" value="1"/>
</dbReference>
<dbReference type="GO" id="GO:0005829">
    <property type="term" value="C:cytosol"/>
    <property type="evidence" value="ECO:0007669"/>
    <property type="project" value="TreeGrafter"/>
</dbReference>
<dbReference type="InterPro" id="IPR029033">
    <property type="entry name" value="His_PPase_superfam"/>
</dbReference>
<proteinExistence type="predicted"/>
<dbReference type="CDD" id="cd07067">
    <property type="entry name" value="HP_PGM_like"/>
    <property type="match status" value="1"/>
</dbReference>
<dbReference type="Pfam" id="PF00300">
    <property type="entry name" value="His_Phos_1"/>
    <property type="match status" value="1"/>
</dbReference>
<evidence type="ECO:0000256" key="2">
    <source>
        <dbReference type="NCBIfam" id="TIGR03162"/>
    </source>
</evidence>
<dbReference type="Gene3D" id="3.40.50.1240">
    <property type="entry name" value="Phosphoglycerate mutase-like"/>
    <property type="match status" value="1"/>
</dbReference>
<dbReference type="InterPro" id="IPR013078">
    <property type="entry name" value="His_Pase_superF_clade-1"/>
</dbReference>
<name>A0A9N8J3Z9_9FLAO</name>
<evidence type="ECO:0000256" key="1">
    <source>
        <dbReference type="ARBA" id="ARBA00022801"/>
    </source>
</evidence>
<sequence>MEIYLVRHTETICEKGICYGQSDVNIAEPFDEIFNRIVSELPSEAIIFSSPLKRCSILAKHIQQNIKTISYQEDDRLKEMNFGEWELKNWNEIPPEQLNPWMEDFVNIQVLNGESFVELHQRVGDFLAEQISQKTQQPIIIVAHAGIIRSVLCHQTSLPLKEAFQNKVDFGQVIKITF</sequence>
<dbReference type="EMBL" id="CAIJDE010000055">
    <property type="protein sequence ID" value="CAC9975876.1"/>
    <property type="molecule type" value="Genomic_DNA"/>
</dbReference>
<dbReference type="Proteomes" id="UP000533639">
    <property type="component" value="Unassembled WGS sequence"/>
</dbReference>
<accession>A0A9N8J3Z9</accession>
<evidence type="ECO:0000313" key="3">
    <source>
        <dbReference type="EMBL" id="CAC9975876.1"/>
    </source>
</evidence>
<dbReference type="GO" id="GO:0009236">
    <property type="term" value="P:cobalamin biosynthetic process"/>
    <property type="evidence" value="ECO:0007669"/>
    <property type="project" value="UniProtKB-UniRule"/>
</dbReference>
<dbReference type="EC" id="3.1.3.73" evidence="2"/>
<dbReference type="InterPro" id="IPR017578">
    <property type="entry name" value="Ribazole_CobC"/>
</dbReference>
<dbReference type="NCBIfam" id="TIGR03162">
    <property type="entry name" value="ribazole_cobC"/>
    <property type="match status" value="1"/>
</dbReference>
<reference evidence="3 4" key="1">
    <citation type="submission" date="2020-06" db="EMBL/GenBank/DDBJ databases">
        <authorList>
            <person name="Criscuolo A."/>
        </authorList>
    </citation>
    <scope>NUCLEOTIDE SEQUENCE [LARGE SCALE GENOMIC DNA]</scope>
    <source>
        <strain evidence="3">PXU-55</strain>
    </source>
</reference>
<dbReference type="GO" id="GO:0043456">
    <property type="term" value="P:regulation of pentose-phosphate shunt"/>
    <property type="evidence" value="ECO:0007669"/>
    <property type="project" value="TreeGrafter"/>
</dbReference>
<dbReference type="GO" id="GO:0004331">
    <property type="term" value="F:fructose-2,6-bisphosphate 2-phosphatase activity"/>
    <property type="evidence" value="ECO:0007669"/>
    <property type="project" value="TreeGrafter"/>
</dbReference>
<dbReference type="GO" id="GO:0043755">
    <property type="term" value="F:alpha-ribazole phosphatase activity"/>
    <property type="evidence" value="ECO:0007669"/>
    <property type="project" value="UniProtKB-UniRule"/>
</dbReference>
<dbReference type="AlphaFoldDB" id="A0A9N8J3Z9"/>
<keyword evidence="1" id="KW-0378">Hydrolase</keyword>
<gene>
    <name evidence="3" type="primary">cobC</name>
    <name evidence="3" type="ORF">FLAPXU55_03596</name>
</gene>